<accession>A0A8J5LY17</accession>
<dbReference type="Pfam" id="PF13358">
    <property type="entry name" value="DDE_3"/>
    <property type="match status" value="1"/>
</dbReference>
<feature type="domain" description="Tc1-like transposase DDE" evidence="1">
    <location>
        <begin position="42"/>
        <end position="129"/>
    </location>
</feature>
<feature type="non-terminal residue" evidence="2">
    <location>
        <position position="1"/>
    </location>
</feature>
<dbReference type="Proteomes" id="UP000709295">
    <property type="component" value="Unassembled WGS sequence"/>
</dbReference>
<evidence type="ECO:0000313" key="2">
    <source>
        <dbReference type="EMBL" id="KAG6942215.1"/>
    </source>
</evidence>
<dbReference type="InterPro" id="IPR038717">
    <property type="entry name" value="Tc1-like_DDE_dom"/>
</dbReference>
<evidence type="ECO:0000313" key="3">
    <source>
        <dbReference type="Proteomes" id="UP000709295"/>
    </source>
</evidence>
<name>A0A8J5LY17_9STRA</name>
<comment type="caution">
    <text evidence="2">The sequence shown here is derived from an EMBL/GenBank/DDBJ whole genome shotgun (WGS) entry which is preliminary data.</text>
</comment>
<dbReference type="PANTHER" id="PTHR46564:SF1">
    <property type="entry name" value="TRANSPOSASE"/>
    <property type="match status" value="1"/>
</dbReference>
<reference evidence="2" key="1">
    <citation type="submission" date="2021-01" db="EMBL/GenBank/DDBJ databases">
        <title>Phytophthora aleatoria, a newly-described species from Pinus radiata is distinct from Phytophthora cactorum isolates based on comparative genomics.</title>
        <authorList>
            <person name="Mcdougal R."/>
            <person name="Panda P."/>
            <person name="Williams N."/>
            <person name="Studholme D.J."/>
        </authorList>
    </citation>
    <scope>NUCLEOTIDE SEQUENCE</scope>
    <source>
        <strain evidence="2">NZFS 4037</strain>
    </source>
</reference>
<dbReference type="EMBL" id="JAENGY010003209">
    <property type="protein sequence ID" value="KAG6942215.1"/>
    <property type="molecule type" value="Genomic_DNA"/>
</dbReference>
<organism evidence="2 3">
    <name type="scientific">Phytophthora aleatoria</name>
    <dbReference type="NCBI Taxonomy" id="2496075"/>
    <lineage>
        <taxon>Eukaryota</taxon>
        <taxon>Sar</taxon>
        <taxon>Stramenopiles</taxon>
        <taxon>Oomycota</taxon>
        <taxon>Peronosporomycetes</taxon>
        <taxon>Peronosporales</taxon>
        <taxon>Peronosporaceae</taxon>
        <taxon>Phytophthora</taxon>
    </lineage>
</organism>
<proteinExistence type="predicted"/>
<gene>
    <name evidence="2" type="ORF">JG688_00018254</name>
</gene>
<protein>
    <recommendedName>
        <fullName evidence="1">Tc1-like transposase DDE domain-containing protein</fullName>
    </recommendedName>
</protein>
<evidence type="ECO:0000259" key="1">
    <source>
        <dbReference type="Pfam" id="PF13358"/>
    </source>
</evidence>
<keyword evidence="3" id="KW-1185">Reference proteome</keyword>
<dbReference type="AlphaFoldDB" id="A0A8J5LY17"/>
<sequence length="131" mass="15052">VCYSPLRVVGAKYSCSRYSTFQPWKASVHFGCNGRKGFFGWGNVEGTFTRLEFHNVFKEKILPFLNPWPLPRSIVVMDNAKIHMYKELQAMVHATGALLFFLPPYSPDLNPIEVGFSLLKRWIQRHANMAS</sequence>
<dbReference type="PANTHER" id="PTHR46564">
    <property type="entry name" value="TRANSPOSASE"/>
    <property type="match status" value="1"/>
</dbReference>